<dbReference type="Proteomes" id="UP000238007">
    <property type="component" value="Unassembled WGS sequence"/>
</dbReference>
<dbReference type="GO" id="GO:0030151">
    <property type="term" value="F:molybdenum ion binding"/>
    <property type="evidence" value="ECO:0007669"/>
    <property type="project" value="InterPro"/>
</dbReference>
<dbReference type="InterPro" id="IPR011037">
    <property type="entry name" value="Pyrv_Knase-like_insert_dom_sf"/>
</dbReference>
<dbReference type="InterPro" id="IPR005302">
    <property type="entry name" value="MoCF_Sase_C"/>
</dbReference>
<dbReference type="RefSeq" id="WP_106353978.1">
    <property type="nucleotide sequence ID" value="NZ_PVTP01000001.1"/>
</dbReference>
<dbReference type="Gene3D" id="2.40.33.20">
    <property type="entry name" value="PK beta-barrel domain-like"/>
    <property type="match status" value="1"/>
</dbReference>
<dbReference type="EMBL" id="PVTP01000001">
    <property type="protein sequence ID" value="PRY80427.1"/>
    <property type="molecule type" value="Genomic_DNA"/>
</dbReference>
<proteinExistence type="predicted"/>
<evidence type="ECO:0000313" key="2">
    <source>
        <dbReference type="EMBL" id="PRY80427.1"/>
    </source>
</evidence>
<dbReference type="Pfam" id="PF03473">
    <property type="entry name" value="MOSC"/>
    <property type="match status" value="1"/>
</dbReference>
<protein>
    <recommendedName>
        <fullName evidence="1">MOSC domain-containing protein</fullName>
    </recommendedName>
</protein>
<sequence>MTVQVTLAECEAALSHVLAAPKDGAIINELCLRPDVGARAFPDSLELTVENGIIGDRWKTSPWLRLPDGSPDPKIQVSVLSKRVMDLCWRNQDNKDRHPGDPLVVDMDLGMENLPVGTRLNVGSAVIEVSVQFNTGCVKWRNNYGAESVRWINRRANRPYRLRGILCSIVQDGVVRVGDRLLKA</sequence>
<accession>A0A2T0W4Q8</accession>
<dbReference type="GO" id="GO:0030170">
    <property type="term" value="F:pyridoxal phosphate binding"/>
    <property type="evidence" value="ECO:0007669"/>
    <property type="project" value="InterPro"/>
</dbReference>
<dbReference type="GO" id="GO:0003824">
    <property type="term" value="F:catalytic activity"/>
    <property type="evidence" value="ECO:0007669"/>
    <property type="project" value="InterPro"/>
</dbReference>
<dbReference type="AlphaFoldDB" id="A0A2T0W4Q8"/>
<reference evidence="2 3" key="1">
    <citation type="submission" date="2018-03" db="EMBL/GenBank/DDBJ databases">
        <title>Genomic Encyclopedia of Archaeal and Bacterial Type Strains, Phase II (KMG-II): from individual species to whole genera.</title>
        <authorList>
            <person name="Goeker M."/>
        </authorList>
    </citation>
    <scope>NUCLEOTIDE SEQUENCE [LARGE SCALE GENOMIC DNA]</scope>
    <source>
        <strain evidence="2 3">DSM 101533</strain>
    </source>
</reference>
<gene>
    <name evidence="2" type="ORF">CLV80_101279</name>
</gene>
<name>A0A2T0W4Q8_9RHOB</name>
<dbReference type="OrthoDB" id="5735964at2"/>
<feature type="domain" description="MOSC" evidence="1">
    <location>
        <begin position="103"/>
        <end position="180"/>
    </location>
</feature>
<evidence type="ECO:0000313" key="3">
    <source>
        <dbReference type="Proteomes" id="UP000238007"/>
    </source>
</evidence>
<dbReference type="SUPFAM" id="SSF50800">
    <property type="entry name" value="PK beta-barrel domain-like"/>
    <property type="match status" value="1"/>
</dbReference>
<comment type="caution">
    <text evidence="2">The sequence shown here is derived from an EMBL/GenBank/DDBJ whole genome shotgun (WGS) entry which is preliminary data.</text>
</comment>
<keyword evidence="3" id="KW-1185">Reference proteome</keyword>
<evidence type="ECO:0000259" key="1">
    <source>
        <dbReference type="Pfam" id="PF03473"/>
    </source>
</evidence>
<organism evidence="2 3">
    <name type="scientific">Yoonia maritima</name>
    <dbReference type="NCBI Taxonomy" id="1435347"/>
    <lineage>
        <taxon>Bacteria</taxon>
        <taxon>Pseudomonadati</taxon>
        <taxon>Pseudomonadota</taxon>
        <taxon>Alphaproteobacteria</taxon>
        <taxon>Rhodobacterales</taxon>
        <taxon>Paracoccaceae</taxon>
        <taxon>Yoonia</taxon>
    </lineage>
</organism>